<sequence>MSYMFFSPTSNNKLCSFLQIHGNGLRTYRTPMAVDAIEAIPHIDDVLLLYGIGVLEDEKANKVLFLESYASLLKNWFLRKLGCKYGSFLPYRKLTWCLHGCSRAVNQLLTDHDWPASLLLIGALGNQHILALVDIDATAMRRSRVIFLVFGTWMMVVMPLAINGKTIVPSSPPPPSSSTRWPSVVNVGALFAVNSVIGRSAKPAVAAAIDDVNSSPTVLPGTKLNLISYDTNCSGFLGTIETLQLMEKDVVAMIGPQSSVIAHLISHIANELHVPLLSFAATDPTLSGHQHPYFVRTTQNDRYQMSAITDFILHFEWKEVVAIFVDNDYGRNGILALGEALVKKRARITYKAAITPGASRSDITEQLIKVNMMESRVYVVHVNPDSGLEIFTLAYKLGMVTSGYVWITTDWLLAVLDSSEVLDPKMMDVIQGVISLRQHTPNSDTKKSFTTKWKSIKEKQTSSFNSYALYAYDSVWLLAHALDRFLKSGESITFSNDSKLRQLTNGSKLQFSALRIFNEGKQLLRTVLTTTFAGLTVFTLFRATPLLPLTTLTTVVIVATTITTYRGRQWQGNDKVTNQMIELLVLLQGNIYSLIIFLIGTMGSQIPNGNDRSRTYWTPTMERYFLDLMLEHVQKGNRVGHTFNKHAWNDMLAVFNAKFGSQYDKDVLKSRYTNLWKQFNDVKNMLGQGGFSWDEDRSMVVADDYVWDVYIKAHSDARLYKTKSVQNFSDLCLIYGYTTADGRYSRSSHDIDIDDEVPCVNLGDGLGTPTPSTAERLRTEWTLAMDQFFTELLLGQQEKGNKLNSNSNLYNKEAWTEMLNSFNEKFGPHHTKRVLRHRYKKLFKYYTDIMVLLKQDGFSWDAMQQKVVANDDVWDAYIKAHPQSRSYRVKSMPNYKDMESIFGSAMDNKSQNNNLDEDIGAKTGTDRSRTHWTPPMDSYLIDLLLDQVNRGNRNGQTFMAQAWINMVKSFNDNFTSNHDKDVLKNRYKHLKKQYNDINTLLGEKGFSWDDEREMVAAEDHVWDAYIETHPDSRSYRVKTVLNYHKLCIIYGQNSSEGRYTPFARTVTVSGTGQCYNKGLFSEEKQDSNWTSGMDECFIALMLEQIRANKIVHGFDDQFWTMITTSFNEKCELQYDNRALQDRYAYFMKQFNEVKCLVNQKGFSWDDTSQMVVANDEVWEAYSKEHPYATSYKSKVLRHHKDFSIIFGGFFSENLIANSSIPIGANPQILPKETGTFNKRKRVKKMPLGLEHGGKVQKNQSDDIKEAFTDMANVVSKLVNGKTDRNYSAIEKAVDALQAIPDIDDDLLLDGCDILEDEKKAKTFLALDASLRKKWLLRKLGR</sequence>
<comment type="caution">
    <text evidence="1">The sequence shown here is derived from an EMBL/GenBank/DDBJ whole genome shotgun (WGS) entry which is preliminary data.</text>
</comment>
<evidence type="ECO:0000313" key="2">
    <source>
        <dbReference type="Proteomes" id="UP001056120"/>
    </source>
</evidence>
<gene>
    <name evidence="1" type="ORF">L1987_56041</name>
</gene>
<dbReference type="EMBL" id="CM042035">
    <property type="protein sequence ID" value="KAI3756223.1"/>
    <property type="molecule type" value="Genomic_DNA"/>
</dbReference>
<evidence type="ECO:0000313" key="1">
    <source>
        <dbReference type="EMBL" id="KAI3756223.1"/>
    </source>
</evidence>
<name>A0ACB9ECC6_9ASTR</name>
<organism evidence="1 2">
    <name type="scientific">Smallanthus sonchifolius</name>
    <dbReference type="NCBI Taxonomy" id="185202"/>
    <lineage>
        <taxon>Eukaryota</taxon>
        <taxon>Viridiplantae</taxon>
        <taxon>Streptophyta</taxon>
        <taxon>Embryophyta</taxon>
        <taxon>Tracheophyta</taxon>
        <taxon>Spermatophyta</taxon>
        <taxon>Magnoliopsida</taxon>
        <taxon>eudicotyledons</taxon>
        <taxon>Gunneridae</taxon>
        <taxon>Pentapetalae</taxon>
        <taxon>asterids</taxon>
        <taxon>campanulids</taxon>
        <taxon>Asterales</taxon>
        <taxon>Asteraceae</taxon>
        <taxon>Asteroideae</taxon>
        <taxon>Heliantheae alliance</taxon>
        <taxon>Millerieae</taxon>
        <taxon>Smallanthus</taxon>
    </lineage>
</organism>
<accession>A0ACB9ECC6</accession>
<reference evidence="2" key="1">
    <citation type="journal article" date="2022" name="Mol. Ecol. Resour.">
        <title>The genomes of chicory, endive, great burdock and yacon provide insights into Asteraceae palaeo-polyploidization history and plant inulin production.</title>
        <authorList>
            <person name="Fan W."/>
            <person name="Wang S."/>
            <person name="Wang H."/>
            <person name="Wang A."/>
            <person name="Jiang F."/>
            <person name="Liu H."/>
            <person name="Zhao H."/>
            <person name="Xu D."/>
            <person name="Zhang Y."/>
        </authorList>
    </citation>
    <scope>NUCLEOTIDE SEQUENCE [LARGE SCALE GENOMIC DNA]</scope>
    <source>
        <strain evidence="2">cv. Yunnan</strain>
    </source>
</reference>
<keyword evidence="2" id="KW-1185">Reference proteome</keyword>
<protein>
    <submittedName>
        <fullName evidence="1">Uncharacterized protein</fullName>
    </submittedName>
</protein>
<proteinExistence type="predicted"/>
<reference evidence="1 2" key="2">
    <citation type="journal article" date="2022" name="Mol. Ecol. Resour.">
        <title>The genomes of chicory, endive, great burdock and yacon provide insights into Asteraceae paleo-polyploidization history and plant inulin production.</title>
        <authorList>
            <person name="Fan W."/>
            <person name="Wang S."/>
            <person name="Wang H."/>
            <person name="Wang A."/>
            <person name="Jiang F."/>
            <person name="Liu H."/>
            <person name="Zhao H."/>
            <person name="Xu D."/>
            <person name="Zhang Y."/>
        </authorList>
    </citation>
    <scope>NUCLEOTIDE SEQUENCE [LARGE SCALE GENOMIC DNA]</scope>
    <source>
        <strain evidence="2">cv. Yunnan</strain>
        <tissue evidence="1">Leaves</tissue>
    </source>
</reference>
<dbReference type="Proteomes" id="UP001056120">
    <property type="component" value="Linkage Group LG18"/>
</dbReference>